<feature type="compositionally biased region" description="Basic residues" evidence="1">
    <location>
        <begin position="17"/>
        <end position="26"/>
    </location>
</feature>
<feature type="region of interest" description="Disordered" evidence="1">
    <location>
        <begin position="1"/>
        <end position="26"/>
    </location>
</feature>
<proteinExistence type="predicted"/>
<reference evidence="2 3" key="1">
    <citation type="submission" date="2018-10" db="EMBL/GenBank/DDBJ databases">
        <title>Relationship between Morphology and Antimicrobial Activity in Streptomyces.</title>
        <authorList>
            <person name="Kang H.J."/>
            <person name="Kim S.B."/>
        </authorList>
    </citation>
    <scope>NUCLEOTIDE SEQUENCE [LARGE SCALE GENOMIC DNA]</scope>
    <source>
        <strain evidence="2 3">BH38</strain>
    </source>
</reference>
<protein>
    <submittedName>
        <fullName evidence="2">Uncharacterized protein</fullName>
    </submittedName>
</protein>
<organism evidence="2 3">
    <name type="scientific">Streptomyces hundungensis</name>
    <dbReference type="NCBI Taxonomy" id="1077946"/>
    <lineage>
        <taxon>Bacteria</taxon>
        <taxon>Bacillati</taxon>
        <taxon>Actinomycetota</taxon>
        <taxon>Actinomycetes</taxon>
        <taxon>Kitasatosporales</taxon>
        <taxon>Streptomycetaceae</taxon>
        <taxon>Streptomyces</taxon>
    </lineage>
</organism>
<evidence type="ECO:0000256" key="1">
    <source>
        <dbReference type="SAM" id="MobiDB-lite"/>
    </source>
</evidence>
<name>A0A387HP70_9ACTN</name>
<dbReference type="AlphaFoldDB" id="A0A387HP70"/>
<dbReference type="KEGG" id="shun:DWB77_04905"/>
<evidence type="ECO:0000313" key="2">
    <source>
        <dbReference type="EMBL" id="AYG82718.1"/>
    </source>
</evidence>
<dbReference type="EMBL" id="CP032698">
    <property type="protein sequence ID" value="AYG82718.1"/>
    <property type="molecule type" value="Genomic_DNA"/>
</dbReference>
<accession>A0A387HP70</accession>
<sequence length="55" mass="6159">MITHLVWTRKGPETARKGPRRAGRGRTRFSVARLPVPSFRMIFGPARLAPHIPGP</sequence>
<gene>
    <name evidence="2" type="ORF">DWB77_04905</name>
</gene>
<keyword evidence="3" id="KW-1185">Reference proteome</keyword>
<evidence type="ECO:0000313" key="3">
    <source>
        <dbReference type="Proteomes" id="UP000271554"/>
    </source>
</evidence>
<dbReference type="Proteomes" id="UP000271554">
    <property type="component" value="Chromosome"/>
</dbReference>